<dbReference type="EMBL" id="CP023737">
    <property type="protein sequence ID" value="ATQ70451.1"/>
    <property type="molecule type" value="Genomic_DNA"/>
</dbReference>
<reference evidence="4" key="1">
    <citation type="submission" date="2017-10" db="EMBL/GenBank/DDBJ databases">
        <title>Completed PacBio SMRT sequence of Methylosinus trichosporium OB3b reveals presence of a third large plasmid.</title>
        <authorList>
            <person name="Charles T.C."/>
            <person name="Lynch M.D.J."/>
            <person name="Heil J.R."/>
            <person name="Cheng J."/>
        </authorList>
    </citation>
    <scope>NUCLEOTIDE SEQUENCE [LARGE SCALE GENOMIC DNA]</scope>
    <source>
        <strain evidence="4">OB3b</strain>
    </source>
</reference>
<feature type="chain" id="PRO_5013776789" description="Pilus formation protein N-terminal domain-containing protein" evidence="1">
    <location>
        <begin position="28"/>
        <end position="155"/>
    </location>
</feature>
<evidence type="ECO:0000313" key="3">
    <source>
        <dbReference type="EMBL" id="ATQ70451.1"/>
    </source>
</evidence>
<keyword evidence="1" id="KW-0732">Signal</keyword>
<name>A0A2D2D5Z9_METT3</name>
<evidence type="ECO:0000259" key="2">
    <source>
        <dbReference type="Pfam" id="PF13629"/>
    </source>
</evidence>
<protein>
    <recommendedName>
        <fullName evidence="2">Pilus formation protein N-terminal domain-containing protein</fullName>
    </recommendedName>
</protein>
<organism evidence="3 4">
    <name type="scientific">Methylosinus trichosporium (strain ATCC 35070 / NCIMB 11131 / UNIQEM 75 / OB3b)</name>
    <dbReference type="NCBI Taxonomy" id="595536"/>
    <lineage>
        <taxon>Bacteria</taxon>
        <taxon>Pseudomonadati</taxon>
        <taxon>Pseudomonadota</taxon>
        <taxon>Alphaproteobacteria</taxon>
        <taxon>Hyphomicrobiales</taxon>
        <taxon>Methylocystaceae</taxon>
        <taxon>Methylosinus</taxon>
    </lineage>
</organism>
<dbReference type="Proteomes" id="UP000230709">
    <property type="component" value="Chromosome"/>
</dbReference>
<gene>
    <name evidence="3" type="ORF">CQW49_17325</name>
</gene>
<sequence>MSCRRVFRLFFPFVIVAVMGATSRSFAEQRALYVDIDRARVVRMPDGAQTIIIGNPLVADVTMLKANRLLVVTGKSFGTTNLILLDESGGEVVEQTITVTPASDKLVVLRGSRRESYACSPDCSPAVDLADDKDYTSQIVEAIKLHESSAAPGKR</sequence>
<dbReference type="InterPro" id="IPR032789">
    <property type="entry name" value="T2SS-T3SS_pil_N"/>
</dbReference>
<dbReference type="AlphaFoldDB" id="A0A2D2D5Z9"/>
<accession>A0A2D2D5Z9</accession>
<dbReference type="KEGG" id="mtw:CQW49_17325"/>
<feature type="signal peptide" evidence="1">
    <location>
        <begin position="1"/>
        <end position="27"/>
    </location>
</feature>
<dbReference type="STRING" id="595536.GCA_000178815_01714"/>
<dbReference type="RefSeq" id="WP_003608408.1">
    <property type="nucleotide sequence ID" value="NZ_ADVE02000001.1"/>
</dbReference>
<feature type="domain" description="Pilus formation protein N-terminal" evidence="2">
    <location>
        <begin position="30"/>
        <end position="100"/>
    </location>
</feature>
<proteinExistence type="predicted"/>
<dbReference type="Pfam" id="PF13629">
    <property type="entry name" value="T2SS-T3SS_pil_N"/>
    <property type="match status" value="1"/>
</dbReference>
<evidence type="ECO:0000256" key="1">
    <source>
        <dbReference type="SAM" id="SignalP"/>
    </source>
</evidence>
<evidence type="ECO:0000313" key="4">
    <source>
        <dbReference type="Proteomes" id="UP000230709"/>
    </source>
</evidence>
<keyword evidence="4" id="KW-1185">Reference proteome</keyword>